<dbReference type="InterPro" id="IPR036397">
    <property type="entry name" value="RNaseH_sf"/>
</dbReference>
<feature type="domain" description="Integrase catalytic" evidence="1">
    <location>
        <begin position="882"/>
        <end position="1073"/>
    </location>
</feature>
<dbReference type="InterPro" id="IPR043502">
    <property type="entry name" value="DNA/RNA_pol_sf"/>
</dbReference>
<name>A0AAD9R948_9HYME</name>
<dbReference type="Pfam" id="PF05380">
    <property type="entry name" value="Peptidase_A17"/>
    <property type="match status" value="1"/>
</dbReference>
<dbReference type="InterPro" id="IPR001584">
    <property type="entry name" value="Integrase_cat-core"/>
</dbReference>
<dbReference type="PANTHER" id="PTHR47331">
    <property type="entry name" value="PHD-TYPE DOMAIN-CONTAINING PROTEIN"/>
    <property type="match status" value="1"/>
</dbReference>
<dbReference type="GO" id="GO:0042575">
    <property type="term" value="C:DNA polymerase complex"/>
    <property type="evidence" value="ECO:0007669"/>
    <property type="project" value="UniProtKB-ARBA"/>
</dbReference>
<dbReference type="Gene3D" id="3.30.420.10">
    <property type="entry name" value="Ribonuclease H-like superfamily/Ribonuclease H"/>
    <property type="match status" value="1"/>
</dbReference>
<dbReference type="InterPro" id="IPR040676">
    <property type="entry name" value="DUF5641"/>
</dbReference>
<sequence length="1195" mass="135830">MQTSVKASVTTSIQSRVSNYSATMQFLLLSKATNWLPSQQFSLKHIKIPSHVKLADPKFNTPAEVDGILGIGLFYGLLRAGQISLLDDSIILQNSHLGWIVANNEKPRITRSAVCNVATFGIEEQLAKFWTIEQGPEENAMSVEEKACEEHYRNHTRRDESTGKYTVRLPFRDNSDGLGESYANALRRFHSLERSLSRKQETKEQYVTFMKEYLELGHMSEANSPSTSEGYYLPHHAVMKQSSLTTKLRVVFDGSAKTSSGLSLNQVLMTSPRCTGKSWLMSHDRKYQKILWRENKTEPIKTYELNTVTYGTSPASFLATRTLQQLAIDEAKQFPRASRILKEDFYVDDLLTGARTVSEAKQIRDEFIGITRKAGLHLRQLASNDIKLIANLDNHSDNAFISLDLSNTIKTLGINWNAALDVINYTVKTTQNSDRITKRIILSEIAQLFDPLGLLGPVIVRAKLIMQRLWQLESSWDESVPLDVHTSWQTFRTELPLLERLNFRRKLLGEKDHPVEIHGFCDASERAYGACIYLKSTNNDGSASVQLICAKSRVAPLKTQTLPRLELCAALLLSRLYKITSNALRRLQISRAVFWSDSTIALHWINTPPNTLKTFVNHRVPEIQEIAPFKHWRHVASEQNPADLISRGVTPAEFLQSSIWSHGPEWLHQSEDHWPRNVLDNIEIPERKEIVILTASVNESESVRKYSSLRKLKRVVAYCLRFVNKSLRKKKLKGQLSAAELDQALTRITKIVQAESFSDTIRIITARKTLKTNLASLNPFLDSDGILRVGGRLSKLDLPYPQKHPALIPKNHHISNLIIRENHERIFHGGTQATLNAVRETFWLINGRGTIKRVLNGCVTCRRAKPVTPIYQMGNLPVDRLRSKRPFLCSGIDYCGPIFIKEKRLRNRNRIKVYVTVFVCFVTKAVHMEVVSDLTTDAFLAALKRFISRRGKPSDIYSDNATNFVGADNELKAIIKSQKHNETVQHKMADEGINWHFIPPRAPHFGGLWEAAVKSLKQHMIRVIGDTLLTYEALQTYVIEIEAILNSRPITQLSSDPNDLQALTPGHFLIGDSLTNIPERDYRDIPCGRLSCCQHIQQMKQHFWTRWSKEYLNEQTVRKKWHHNGHTDIKLGMMVTIKEDNAPPIRWTMGRIIELHPGPDGVVRVVTVKTARGNVKRCVKRLSPLPIDTSADALE</sequence>
<evidence type="ECO:0000313" key="3">
    <source>
        <dbReference type="Proteomes" id="UP001258017"/>
    </source>
</evidence>
<evidence type="ECO:0000313" key="2">
    <source>
        <dbReference type="EMBL" id="KAK2575366.1"/>
    </source>
</evidence>
<dbReference type="Gene3D" id="1.10.340.70">
    <property type="match status" value="1"/>
</dbReference>
<accession>A0AAD9R948</accession>
<protein>
    <recommendedName>
        <fullName evidence="1">Integrase catalytic domain-containing protein</fullName>
    </recommendedName>
</protein>
<dbReference type="EMBL" id="JAIFRP010004424">
    <property type="protein sequence ID" value="KAK2575366.1"/>
    <property type="molecule type" value="Genomic_DNA"/>
</dbReference>
<proteinExistence type="predicted"/>
<evidence type="ECO:0000259" key="1">
    <source>
        <dbReference type="PROSITE" id="PS50994"/>
    </source>
</evidence>
<dbReference type="GO" id="GO:0015074">
    <property type="term" value="P:DNA integration"/>
    <property type="evidence" value="ECO:0007669"/>
    <property type="project" value="InterPro"/>
</dbReference>
<dbReference type="PANTHER" id="PTHR47331:SF4">
    <property type="entry name" value="PEPTIDASE S1 DOMAIN-CONTAINING PROTEIN"/>
    <property type="match status" value="1"/>
</dbReference>
<comment type="caution">
    <text evidence="2">The sequence shown here is derived from an EMBL/GenBank/DDBJ whole genome shotgun (WGS) entry which is preliminary data.</text>
</comment>
<dbReference type="Pfam" id="PF18701">
    <property type="entry name" value="DUF5641"/>
    <property type="match status" value="1"/>
</dbReference>
<dbReference type="Proteomes" id="UP001258017">
    <property type="component" value="Unassembled WGS sequence"/>
</dbReference>
<dbReference type="Pfam" id="PF17921">
    <property type="entry name" value="Integrase_H2C2"/>
    <property type="match status" value="1"/>
</dbReference>
<dbReference type="InterPro" id="IPR008042">
    <property type="entry name" value="Retrotrans_Pao"/>
</dbReference>
<reference evidence="2" key="1">
    <citation type="submission" date="2021-08" db="EMBL/GenBank/DDBJ databases">
        <authorList>
            <person name="Misof B."/>
            <person name="Oliver O."/>
            <person name="Podsiadlowski L."/>
            <person name="Donath A."/>
            <person name="Peters R."/>
            <person name="Mayer C."/>
            <person name="Rust J."/>
            <person name="Gunkel S."/>
            <person name="Lesny P."/>
            <person name="Martin S."/>
            <person name="Oeyen J.P."/>
            <person name="Petersen M."/>
            <person name="Panagiotis P."/>
            <person name="Wilbrandt J."/>
            <person name="Tanja T."/>
        </authorList>
    </citation>
    <scope>NUCLEOTIDE SEQUENCE</scope>
    <source>
        <strain evidence="2">GBR_01_08_01A</strain>
        <tissue evidence="2">Thorax + abdomen</tissue>
    </source>
</reference>
<dbReference type="InterPro" id="IPR012337">
    <property type="entry name" value="RNaseH-like_sf"/>
</dbReference>
<organism evidence="2 3">
    <name type="scientific">Odynerus spinipes</name>
    <dbReference type="NCBI Taxonomy" id="1348599"/>
    <lineage>
        <taxon>Eukaryota</taxon>
        <taxon>Metazoa</taxon>
        <taxon>Ecdysozoa</taxon>
        <taxon>Arthropoda</taxon>
        <taxon>Hexapoda</taxon>
        <taxon>Insecta</taxon>
        <taxon>Pterygota</taxon>
        <taxon>Neoptera</taxon>
        <taxon>Endopterygota</taxon>
        <taxon>Hymenoptera</taxon>
        <taxon>Apocrita</taxon>
        <taxon>Aculeata</taxon>
        <taxon>Vespoidea</taxon>
        <taxon>Vespidae</taxon>
        <taxon>Eumeninae</taxon>
        <taxon>Odynerus</taxon>
    </lineage>
</organism>
<dbReference type="GO" id="GO:0071897">
    <property type="term" value="P:DNA biosynthetic process"/>
    <property type="evidence" value="ECO:0007669"/>
    <property type="project" value="UniProtKB-ARBA"/>
</dbReference>
<reference evidence="2" key="2">
    <citation type="journal article" date="2023" name="Commun. Biol.">
        <title>Intrasexual cuticular hydrocarbon dimorphism in a wasp sheds light on hydrocarbon biosynthesis genes in Hymenoptera.</title>
        <authorList>
            <person name="Moris V.C."/>
            <person name="Podsiadlowski L."/>
            <person name="Martin S."/>
            <person name="Oeyen J.P."/>
            <person name="Donath A."/>
            <person name="Petersen M."/>
            <person name="Wilbrandt J."/>
            <person name="Misof B."/>
            <person name="Liedtke D."/>
            <person name="Thamm M."/>
            <person name="Scheiner R."/>
            <person name="Schmitt T."/>
            <person name="Niehuis O."/>
        </authorList>
    </citation>
    <scope>NUCLEOTIDE SEQUENCE</scope>
    <source>
        <strain evidence="2">GBR_01_08_01A</strain>
    </source>
</reference>
<dbReference type="InterPro" id="IPR041588">
    <property type="entry name" value="Integrase_H2C2"/>
</dbReference>
<dbReference type="SUPFAM" id="SSF56672">
    <property type="entry name" value="DNA/RNA polymerases"/>
    <property type="match status" value="1"/>
</dbReference>
<dbReference type="SUPFAM" id="SSF53098">
    <property type="entry name" value="Ribonuclease H-like"/>
    <property type="match status" value="1"/>
</dbReference>
<dbReference type="GO" id="GO:0003676">
    <property type="term" value="F:nucleic acid binding"/>
    <property type="evidence" value="ECO:0007669"/>
    <property type="project" value="InterPro"/>
</dbReference>
<keyword evidence="3" id="KW-1185">Reference proteome</keyword>
<gene>
    <name evidence="2" type="ORF">KPH14_001259</name>
</gene>
<dbReference type="AlphaFoldDB" id="A0AAD9R948"/>
<dbReference type="PROSITE" id="PS50994">
    <property type="entry name" value="INTEGRASE"/>
    <property type="match status" value="1"/>
</dbReference>